<accession>A0ABP0X8B3</accession>
<dbReference type="InterPro" id="IPR036188">
    <property type="entry name" value="FAD/NAD-bd_sf"/>
</dbReference>
<dbReference type="SUPFAM" id="SSF51905">
    <property type="entry name" value="FAD/NAD(P)-binding domain"/>
    <property type="match status" value="1"/>
</dbReference>
<dbReference type="InterPro" id="IPR026669">
    <property type="entry name" value="Arsenite_MeTrfase-like"/>
</dbReference>
<dbReference type="Proteomes" id="UP001497444">
    <property type="component" value="Chromosome 6"/>
</dbReference>
<name>A0ABP0X8B3_9BRYO</name>
<dbReference type="InterPro" id="IPR002937">
    <property type="entry name" value="Amino_oxidase"/>
</dbReference>
<dbReference type="Gene3D" id="3.30.70.1990">
    <property type="match status" value="1"/>
</dbReference>
<keyword evidence="3" id="KW-1185">Reference proteome</keyword>
<dbReference type="PANTHER" id="PTHR43675">
    <property type="entry name" value="ARSENITE METHYLTRANSFERASE"/>
    <property type="match status" value="1"/>
</dbReference>
<dbReference type="Gene3D" id="3.50.50.60">
    <property type="entry name" value="FAD/NAD(P)-binding domain"/>
    <property type="match status" value="1"/>
</dbReference>
<dbReference type="PANTHER" id="PTHR43675:SF30">
    <property type="entry name" value="CYCLOPROPANE-FATTY-ACYL-PHOSPHOLIPID SYNTHASE"/>
    <property type="match status" value="1"/>
</dbReference>
<dbReference type="SUPFAM" id="SSF53335">
    <property type="entry name" value="S-adenosyl-L-methionine-dependent methyltransferases"/>
    <property type="match status" value="2"/>
</dbReference>
<gene>
    <name evidence="2" type="ORF">CSSPJE1EN1_LOCUS20129</name>
</gene>
<dbReference type="EMBL" id="OZ020101">
    <property type="protein sequence ID" value="CAK9274651.1"/>
    <property type="molecule type" value="Genomic_DNA"/>
</dbReference>
<proteinExistence type="predicted"/>
<evidence type="ECO:0000313" key="3">
    <source>
        <dbReference type="Proteomes" id="UP001497444"/>
    </source>
</evidence>
<feature type="domain" description="Amine oxidase" evidence="1">
    <location>
        <begin position="10"/>
        <end position="289"/>
    </location>
</feature>
<reference evidence="2" key="1">
    <citation type="submission" date="2024-02" db="EMBL/GenBank/DDBJ databases">
        <authorList>
            <consortium name="ELIXIR-Norway"/>
            <consortium name="Elixir Norway"/>
        </authorList>
    </citation>
    <scope>NUCLEOTIDE SEQUENCE</scope>
</reference>
<dbReference type="Gene3D" id="1.10.405.20">
    <property type="match status" value="1"/>
</dbReference>
<evidence type="ECO:0000313" key="2">
    <source>
        <dbReference type="EMBL" id="CAK9274651.1"/>
    </source>
</evidence>
<evidence type="ECO:0000259" key="1">
    <source>
        <dbReference type="Pfam" id="PF01593"/>
    </source>
</evidence>
<dbReference type="Pfam" id="PF01593">
    <property type="entry name" value="Amino_oxidase"/>
    <property type="match status" value="1"/>
</dbReference>
<protein>
    <recommendedName>
        <fullName evidence="1">Amine oxidase domain-containing protein</fullName>
    </recommendedName>
</protein>
<sequence length="1233" mass="139773">MKVAVVGAGVAGLVAAHTLVVAGVDVVLYEKENTVGGHIGGAATGCVHHEGNDVDVGFTIFNPVMYPDPLIEYFEKAGLEMKKFNSSMSFSVSSNTGNKGCEWSSNNNLAGLFAQKQNLVNPFFSQMNRELARFKDDVVRYLEKLQNKDDSCVQEKNETLGGFLNSHKYSQKFRECYVIPTCASIWPYPSEIILGFSAASILTFYWNNHLLQVFGDSQCLTVKDHSKTFIAKMVADLEAAAGSHILTKSGVTHISTTSEGVQVKDENGGVEIFDKCIVSTRAPKALQMLGEEDSTAEERRILGAFKYSTSNIYLHQDVEELMPKNTTAWAARNFLVNSEGHVYMTYWLNHLQNLGSTGLPYLVTMNPPKEPKHIVDKWQTSHLIPSLATATAAKQLEGIQGKQGIWFCGAYQGHGFHEDNIKVGLEAANGLLGTEFRSLTLVKQMVPTYLESLSRTIVTGFLNSFIRTGRIQLLEVGGTEFDFNGNEKGCDLQCKLHIIRPAFYWKIATRQDLGFAAAYADGDFTCVDEENGLLDFFQIYIANRDIDRLSDNHLTKSRNKGWMVPLMWTSTLDRAISYVRYLLHNNSKTNAPHNIASHYNMSNDLFSLFLDETMQYSCAIFKDLKEPLVDAQMRKIDLLIDKAQVNSTHEVLETGFGWGGLAIQLVRRTGCRYTGITLSQEQLKFAQHWVEEAHLEDKITFQLCDYRLFPGKHKYNRIISSEMMEHLGHGYLPEYFKHCDRLLAKDGILVVQVSSVREEMYKEHITSSEFVKEYIFPGGSLPSLNAITSAMTIASSLSVESVENYGSHYAQTFHRWHDKFNVNRSKILQLGFSEKFFRLWNYYLIYCLAGYKCCTLGNLQIATRQDLGFAAAYVDGDFTCVDEENGLLDFFQIFIANRDIDRLSDNHLTKSRNKGWMVPLMWTSTLDRAISYVRYLLHNNSQTNAPHNIASHYDMSNDLFSLFLDETMSYSCAIFKDLKEPLVDAQMRKIDLLIDKAQINSTHEVLETGFGWGALAIQLVRRIGCRYTGITLSQEQLKFAKHRVKEAHLEDKITFQLCDYRLLPGKHKYNRIISCEMIEHSGHEYLPEYFKHCDRLLAKDGILVVQVSSMPEEMYKEHITSSEFVKEYIFPGGCLPSLNAITSAMTIASSLSVESMENYGSHHAETFHRWHDKFNVNRSKILQLGFNEKFFRLWNYYLIYCLAGYKTCTLGCLQIVFSRPGNTSSFGLSKLTH</sequence>
<dbReference type="Gene3D" id="3.40.50.150">
    <property type="entry name" value="Vaccinia Virus protein VP39"/>
    <property type="match status" value="2"/>
</dbReference>
<dbReference type="PRINTS" id="PR00419">
    <property type="entry name" value="ADXRDTASE"/>
</dbReference>
<dbReference type="InterPro" id="IPR029063">
    <property type="entry name" value="SAM-dependent_MTases_sf"/>
</dbReference>
<dbReference type="CDD" id="cd02440">
    <property type="entry name" value="AdoMet_MTases"/>
    <property type="match status" value="2"/>
</dbReference>
<dbReference type="Pfam" id="PF02353">
    <property type="entry name" value="CMAS"/>
    <property type="match status" value="2"/>
</dbReference>
<organism evidence="2 3">
    <name type="scientific">Sphagnum jensenii</name>
    <dbReference type="NCBI Taxonomy" id="128206"/>
    <lineage>
        <taxon>Eukaryota</taxon>
        <taxon>Viridiplantae</taxon>
        <taxon>Streptophyta</taxon>
        <taxon>Embryophyta</taxon>
        <taxon>Bryophyta</taxon>
        <taxon>Sphagnophytina</taxon>
        <taxon>Sphagnopsida</taxon>
        <taxon>Sphagnales</taxon>
        <taxon>Sphagnaceae</taxon>
        <taxon>Sphagnum</taxon>
    </lineage>
</organism>